<dbReference type="Pfam" id="PF03797">
    <property type="entry name" value="Autotransporter"/>
    <property type="match status" value="1"/>
</dbReference>
<dbReference type="SMART" id="SM00869">
    <property type="entry name" value="Autotransporter"/>
    <property type="match status" value="1"/>
</dbReference>
<protein>
    <recommendedName>
        <fullName evidence="2">Autotransporter domain-containing protein</fullName>
    </recommendedName>
</protein>
<dbReference type="InterPro" id="IPR055371">
    <property type="entry name" value="SpaA_PFL_dom_4"/>
</dbReference>
<dbReference type="SUPFAM" id="SSF49313">
    <property type="entry name" value="Cadherin-like"/>
    <property type="match status" value="1"/>
</dbReference>
<dbReference type="PROSITE" id="PS51208">
    <property type="entry name" value="AUTOTRANSPORTER"/>
    <property type="match status" value="1"/>
</dbReference>
<dbReference type="Pfam" id="PF05345">
    <property type="entry name" value="He_PIG"/>
    <property type="match status" value="1"/>
</dbReference>
<evidence type="ECO:0000313" key="3">
    <source>
        <dbReference type="EMBL" id="GLQ08639.1"/>
    </source>
</evidence>
<dbReference type="InterPro" id="IPR002909">
    <property type="entry name" value="IPT_dom"/>
</dbReference>
<name>A0ABQ5U9T8_9HYPH</name>
<dbReference type="InterPro" id="IPR013783">
    <property type="entry name" value="Ig-like_fold"/>
</dbReference>
<dbReference type="Proteomes" id="UP001161406">
    <property type="component" value="Unassembled WGS sequence"/>
</dbReference>
<gene>
    <name evidence="3" type="ORF">GCM10007913_05710</name>
</gene>
<organism evidence="3 4">
    <name type="scientific">Devosia yakushimensis</name>
    <dbReference type="NCBI Taxonomy" id="470028"/>
    <lineage>
        <taxon>Bacteria</taxon>
        <taxon>Pseudomonadati</taxon>
        <taxon>Pseudomonadota</taxon>
        <taxon>Alphaproteobacteria</taxon>
        <taxon>Hyphomicrobiales</taxon>
        <taxon>Devosiaceae</taxon>
        <taxon>Devosia</taxon>
    </lineage>
</organism>
<evidence type="ECO:0000259" key="2">
    <source>
        <dbReference type="PROSITE" id="PS51208"/>
    </source>
</evidence>
<proteinExistence type="predicted"/>
<dbReference type="SUPFAM" id="SSF81296">
    <property type="entry name" value="E set domains"/>
    <property type="match status" value="1"/>
</dbReference>
<feature type="domain" description="Autotransporter" evidence="2">
    <location>
        <begin position="798"/>
        <end position="1047"/>
    </location>
</feature>
<keyword evidence="1" id="KW-0732">Signal</keyword>
<feature type="chain" id="PRO_5045316142" description="Autotransporter domain-containing protein" evidence="1">
    <location>
        <begin position="33"/>
        <end position="1047"/>
    </location>
</feature>
<dbReference type="Gene3D" id="2.60.40.10">
    <property type="entry name" value="Immunoglobulins"/>
    <property type="match status" value="3"/>
</dbReference>
<evidence type="ECO:0000313" key="4">
    <source>
        <dbReference type="Proteomes" id="UP001161406"/>
    </source>
</evidence>
<dbReference type="InterPro" id="IPR005546">
    <property type="entry name" value="Autotransporte_beta"/>
</dbReference>
<dbReference type="Pfam" id="PF01833">
    <property type="entry name" value="TIG"/>
    <property type="match status" value="1"/>
</dbReference>
<dbReference type="InterPro" id="IPR015919">
    <property type="entry name" value="Cadherin-like_sf"/>
</dbReference>
<dbReference type="Pfam" id="PF24514">
    <property type="entry name" value="SpaA_4"/>
    <property type="match status" value="1"/>
</dbReference>
<evidence type="ECO:0000256" key="1">
    <source>
        <dbReference type="SAM" id="SignalP"/>
    </source>
</evidence>
<accession>A0ABQ5U9T8</accession>
<dbReference type="EMBL" id="BSNG01000001">
    <property type="protein sequence ID" value="GLQ08639.1"/>
    <property type="molecule type" value="Genomic_DNA"/>
</dbReference>
<feature type="signal peptide" evidence="1">
    <location>
        <begin position="1"/>
        <end position="32"/>
    </location>
</feature>
<sequence>MRALAPAGVWRFVRPLVLAMLALAALAVPALAQITFSPSTLPAPRAGVAYSQTVTASGGTAPYAYTILSGTLPTGLTLDLATGTISGTPRQVGTFNFTVRAFDDNSGSGNQSYSVTVVAPALSLSPGSGALPGGTVGSPYSQTFSASGGTEPLNYSLAVSSGNLGGMGFDTTTGTLSGVSSSVGTVSFDIIAADSTTGTGAPFQVTNSYSITFAPAAAPSVTSVLVPGNGTYGVGTSLDRLTFRVLFDQPVVVTGTPSIAVTVGSTTRAANYVSGSGTSVLTFTYVIQSGDLDFDGIAVGAMALNTGSIRNASGVDADTTLNSVGATNGVLVDGIEVVAVDDVVSTQDNVPVTGNVLTNDIGRDLTASLAVPPVHGTVVLNGDGSFTYTPNTNFSGTDTFEVSVANALYTDNSITTITVGLTPPTVTSVLPNSGPVAGGGTVVIGGSNFVNVDVVSFGSIPASFTVNSASTITATVPPAASGGPVDVTLSKGALSATLTNGYTYLTPGALNVVDGGDLSASGPVGGPFTPSSKTWTLTNSGASDISVVVNGPGGVFDLAGATDGVPFTLVAGGSANVTVNLNASANGLAAGTVGGSVAFVNQTNGSGNTTRQVSLEVEAAALGSVTIRQETSGSDAVFGFHSATAGLNVAISTANGVGQSAAIALPAGSYAVTGDDMSGAGYVLTGLACNDGDSLGDIASRTAKIELAAGEVVICTFTSVNSAEATTALIEDFLGSRAELILVNAPDEQRRIDRLNGNVSGGGFSGSALLGYLSGAADGAPLGVSTSLAAIDAMAGNQQQGTFDAWFEGTFSLFDSGGPRDRFNSAALGADYLLNPDLLVGGFVQFDHLSRRFADDPASISGTGWLAGPYVTARLSDNLYLDLLAAGGQSDNQISPDGSYEDRFDATRYLLSASLQGQWTHENWTFSPRARLSYFEETSDSYVDSLGAGIPAVTVGLGQLAVGPGIGYRLTLESGVVVNLGLRAEGVFDIANDGGLALGDVQARLSGTVGLRLVGGANLGVSARLDGIGAGEGTKGSLGLTLSLPAR</sequence>
<dbReference type="InterPro" id="IPR014756">
    <property type="entry name" value="Ig_E-set"/>
</dbReference>
<dbReference type="InterPro" id="IPR036709">
    <property type="entry name" value="Autotransporte_beta_dom_sf"/>
</dbReference>
<dbReference type="Pfam" id="PF17963">
    <property type="entry name" value="Big_9"/>
    <property type="match status" value="1"/>
</dbReference>
<dbReference type="SMART" id="SM00429">
    <property type="entry name" value="IPT"/>
    <property type="match status" value="1"/>
</dbReference>
<dbReference type="CDD" id="cd00603">
    <property type="entry name" value="IPT_PCSR"/>
    <property type="match status" value="1"/>
</dbReference>
<dbReference type="Gene3D" id="2.40.128.130">
    <property type="entry name" value="Autotransporter beta-domain"/>
    <property type="match status" value="1"/>
</dbReference>
<keyword evidence="4" id="KW-1185">Reference proteome</keyword>
<reference evidence="3" key="1">
    <citation type="journal article" date="2014" name="Int. J. Syst. Evol. Microbiol.">
        <title>Complete genome of a new Firmicutes species belonging to the dominant human colonic microbiota ('Ruminococcus bicirculans') reveals two chromosomes and a selective capacity to utilize plant glucans.</title>
        <authorList>
            <consortium name="NISC Comparative Sequencing Program"/>
            <person name="Wegmann U."/>
            <person name="Louis P."/>
            <person name="Goesmann A."/>
            <person name="Henrissat B."/>
            <person name="Duncan S.H."/>
            <person name="Flint H.J."/>
        </authorList>
    </citation>
    <scope>NUCLEOTIDE SEQUENCE</scope>
    <source>
        <strain evidence="3">NBRC 103855</strain>
    </source>
</reference>
<comment type="caution">
    <text evidence="3">The sequence shown here is derived from an EMBL/GenBank/DDBJ whole genome shotgun (WGS) entry which is preliminary data.</text>
</comment>
<dbReference type="Gene3D" id="2.60.40.2810">
    <property type="match status" value="1"/>
</dbReference>
<reference evidence="3" key="2">
    <citation type="submission" date="2023-01" db="EMBL/GenBank/DDBJ databases">
        <title>Draft genome sequence of Devosia yakushimensis strain NBRC 103855.</title>
        <authorList>
            <person name="Sun Q."/>
            <person name="Mori K."/>
        </authorList>
    </citation>
    <scope>NUCLEOTIDE SEQUENCE</scope>
    <source>
        <strain evidence="3">NBRC 103855</strain>
    </source>
</reference>
<dbReference type="RefSeq" id="WP_284387715.1">
    <property type="nucleotide sequence ID" value="NZ_BSNG01000001.1"/>
</dbReference>
<dbReference type="SUPFAM" id="SSF103515">
    <property type="entry name" value="Autotransporter"/>
    <property type="match status" value="1"/>
</dbReference>